<dbReference type="RefSeq" id="XP_073555237.1">
    <property type="nucleotide sequence ID" value="XM_073706188.1"/>
</dbReference>
<dbReference type="PROSITE" id="PS50048">
    <property type="entry name" value="ZN2_CY6_FUNGAL_2"/>
    <property type="match status" value="1"/>
</dbReference>
<dbReference type="PANTHER" id="PTHR46910">
    <property type="entry name" value="TRANSCRIPTION FACTOR PDR1"/>
    <property type="match status" value="1"/>
</dbReference>
<evidence type="ECO:0000256" key="4">
    <source>
        <dbReference type="ARBA" id="ARBA00023125"/>
    </source>
</evidence>
<evidence type="ECO:0000313" key="9">
    <source>
        <dbReference type="Proteomes" id="UP001642720"/>
    </source>
</evidence>
<evidence type="ECO:0000256" key="5">
    <source>
        <dbReference type="ARBA" id="ARBA00023163"/>
    </source>
</evidence>
<dbReference type="Gene3D" id="4.10.240.10">
    <property type="entry name" value="Zn(2)-C6 fungal-type DNA-binding domain"/>
    <property type="match status" value="1"/>
</dbReference>
<dbReference type="InterPro" id="IPR001138">
    <property type="entry name" value="Zn2Cys6_DnaBD"/>
</dbReference>
<name>A0ABY2GTT1_9HYPO</name>
<keyword evidence="6" id="KW-0539">Nucleus</keyword>
<organism evidence="8 9">
    <name type="scientific">Trichoderma ghanense</name>
    <dbReference type="NCBI Taxonomy" id="65468"/>
    <lineage>
        <taxon>Eukaryota</taxon>
        <taxon>Fungi</taxon>
        <taxon>Dikarya</taxon>
        <taxon>Ascomycota</taxon>
        <taxon>Pezizomycotina</taxon>
        <taxon>Sordariomycetes</taxon>
        <taxon>Hypocreomycetidae</taxon>
        <taxon>Hypocreales</taxon>
        <taxon>Hypocreaceae</taxon>
        <taxon>Trichoderma</taxon>
    </lineage>
</organism>
<keyword evidence="5" id="KW-0804">Transcription</keyword>
<dbReference type="PANTHER" id="PTHR46910:SF37">
    <property type="entry name" value="ZN(II)2CYS6 TRANSCRIPTION FACTOR (EUROFUNG)"/>
    <property type="match status" value="1"/>
</dbReference>
<dbReference type="InterPro" id="IPR036864">
    <property type="entry name" value="Zn2-C6_fun-type_DNA-bd_sf"/>
</dbReference>
<dbReference type="PROSITE" id="PS00463">
    <property type="entry name" value="ZN2_CY6_FUNGAL_1"/>
    <property type="match status" value="1"/>
</dbReference>
<dbReference type="GeneID" id="300580638"/>
<evidence type="ECO:0000256" key="3">
    <source>
        <dbReference type="ARBA" id="ARBA00023015"/>
    </source>
</evidence>
<dbReference type="Pfam" id="PF04082">
    <property type="entry name" value="Fungal_trans"/>
    <property type="match status" value="1"/>
</dbReference>
<keyword evidence="2" id="KW-0479">Metal-binding</keyword>
<dbReference type="Proteomes" id="UP001642720">
    <property type="component" value="Unassembled WGS sequence"/>
</dbReference>
<dbReference type="CDD" id="cd00067">
    <property type="entry name" value="GAL4"/>
    <property type="match status" value="1"/>
</dbReference>
<dbReference type="InterPro" id="IPR007219">
    <property type="entry name" value="XnlR_reg_dom"/>
</dbReference>
<comment type="subcellular location">
    <subcellularLocation>
        <location evidence="1">Nucleus</location>
    </subcellularLocation>
</comment>
<dbReference type="InterPro" id="IPR050987">
    <property type="entry name" value="AtrR-like"/>
</dbReference>
<reference evidence="8 9" key="1">
    <citation type="submission" date="2018-01" db="EMBL/GenBank/DDBJ databases">
        <title>Genome characterization of the sugarcane-associated fungus Trichoderma ghanense CCMA-1212 and their application in lignocelulose bioconversion.</title>
        <authorList>
            <person name="Steindorff A.S."/>
            <person name="Mendes T.D."/>
            <person name="Vilela E.S.D."/>
            <person name="Rodrigues D.S."/>
            <person name="Formighieri E.F."/>
            <person name="Melo I.S."/>
            <person name="Favaro L.C.L."/>
        </authorList>
    </citation>
    <scope>NUCLEOTIDE SEQUENCE [LARGE SCALE GENOMIC DNA]</scope>
    <source>
        <strain evidence="8 9">CCMA-1212</strain>
    </source>
</reference>
<keyword evidence="3" id="KW-0805">Transcription regulation</keyword>
<dbReference type="SMART" id="SM00066">
    <property type="entry name" value="GAL4"/>
    <property type="match status" value="1"/>
</dbReference>
<evidence type="ECO:0000313" key="8">
    <source>
        <dbReference type="EMBL" id="TFA99035.1"/>
    </source>
</evidence>
<evidence type="ECO:0000256" key="6">
    <source>
        <dbReference type="ARBA" id="ARBA00023242"/>
    </source>
</evidence>
<keyword evidence="9" id="KW-1185">Reference proteome</keyword>
<dbReference type="SMART" id="SM00906">
    <property type="entry name" value="Fungal_trans"/>
    <property type="match status" value="1"/>
</dbReference>
<evidence type="ECO:0000256" key="1">
    <source>
        <dbReference type="ARBA" id="ARBA00004123"/>
    </source>
</evidence>
<accession>A0ABY2GTT1</accession>
<dbReference type="Pfam" id="PF00172">
    <property type="entry name" value="Zn_clus"/>
    <property type="match status" value="1"/>
</dbReference>
<evidence type="ECO:0000256" key="2">
    <source>
        <dbReference type="ARBA" id="ARBA00022723"/>
    </source>
</evidence>
<feature type="domain" description="Zn(2)-C6 fungal-type" evidence="7">
    <location>
        <begin position="17"/>
        <end position="47"/>
    </location>
</feature>
<sequence length="623" mass="69634">MAAESPRSSNRGRRAKACDSCSRRKIQCDADVPQCNWCRHHDLACTYHRLVANTDRKRSTKSPGHKVSQPDSISRMEAILVQRLSQHGSGRLSILFSLHFSSGLITSLKCRFFSCTLPLTEHLTFSHSHLRNATSSTDIPLFSERGRAWIESRTASCMTPQTLCSFGRQWRNPRRLYPDPDTAVTNTQPCELPPRATVERYVNIYCSSFACLVFPVSSRCLFGRTLDLAYQSHGSSSTVPARACVYSFLALITILKIEDDSITTMACESYVAAATSSIPHITQEMTGGGLQMLVTMAIVYYFLGDLQSTGLFISIATRLIFALNAHANPDYATASGSLSPSSSNHASPPLSQLYDKSNPAHHLRDPFWTYYAIDKDLCIRTGQPSCLLDLHCDLTLPPDYSLMQSQPFHPESRQQHCPMYPWDLELSQLKSRAYDALYSPMAHRKTQSELLESIRVLGESIEQWRLSIPPDIRPTLTFSETTPESADVSMQSSMIRLAYYHFVAIVHRDSRRCKAHLPDHYHEGVQSSFNISLDACRSTVIYLRMALHYPITAILAFFSNILSDPLDESTAGDLEILRSAPALIRGIPIRKLTLAALTHLKFLDAFSKELARLGALAIDKAKG</sequence>
<comment type="caution">
    <text evidence="8">The sequence shown here is derived from an EMBL/GenBank/DDBJ whole genome shotgun (WGS) entry which is preliminary data.</text>
</comment>
<dbReference type="EMBL" id="PPTA01000016">
    <property type="protein sequence ID" value="TFA99035.1"/>
    <property type="molecule type" value="Genomic_DNA"/>
</dbReference>
<protein>
    <recommendedName>
        <fullName evidence="7">Zn(2)-C6 fungal-type domain-containing protein</fullName>
    </recommendedName>
</protein>
<keyword evidence="4" id="KW-0238">DNA-binding</keyword>
<dbReference type="SUPFAM" id="SSF57701">
    <property type="entry name" value="Zn2/Cys6 DNA-binding domain"/>
    <property type="match status" value="1"/>
</dbReference>
<gene>
    <name evidence="8" type="ORF">CCMA1212_009087</name>
</gene>
<proteinExistence type="predicted"/>
<dbReference type="CDD" id="cd12148">
    <property type="entry name" value="fungal_TF_MHR"/>
    <property type="match status" value="1"/>
</dbReference>
<evidence type="ECO:0000259" key="7">
    <source>
        <dbReference type="PROSITE" id="PS50048"/>
    </source>
</evidence>